<reference evidence="2" key="2">
    <citation type="journal article" date="2023" name="IMA Fungus">
        <title>Comparative genomic study of the Penicillium genus elucidates a diverse pangenome and 15 lateral gene transfer events.</title>
        <authorList>
            <person name="Petersen C."/>
            <person name="Sorensen T."/>
            <person name="Nielsen M.R."/>
            <person name="Sondergaard T.E."/>
            <person name="Sorensen J.L."/>
            <person name="Fitzpatrick D.A."/>
            <person name="Frisvad J.C."/>
            <person name="Nielsen K.L."/>
        </authorList>
    </citation>
    <scope>NUCLEOTIDE SEQUENCE</scope>
    <source>
        <strain evidence="2">IBT 30728</strain>
    </source>
</reference>
<dbReference type="Proteomes" id="UP001148312">
    <property type="component" value="Unassembled WGS sequence"/>
</dbReference>
<name>A0A9W9WTM5_9EURO</name>
<gene>
    <name evidence="2" type="ORF">N7539_008330</name>
</gene>
<feature type="region of interest" description="Disordered" evidence="1">
    <location>
        <begin position="548"/>
        <end position="577"/>
    </location>
</feature>
<feature type="region of interest" description="Disordered" evidence="1">
    <location>
        <begin position="224"/>
        <end position="397"/>
    </location>
</feature>
<sequence length="1219" mass="132046">MAEERELRVVCDDAHKRATTFIGAESSQSEPEIAGRDNKRHVPKDQDVPNDQFAAPPVIDMSTQVSRTWAPSNVQASTIYNKHLDLLNEVAAATGTTISLDNSDSSELAIKVSARAHQRVEDALKRLGNLEKIIHGQFDKGSLQRILLDPDSPVKGLLGNLTVPASCRIDPSTNAFHISKHLRDSSGIPHPSKTETPHTIKCLSKFKFTGIGDSSEQFNRSVLTGSTREGSHTVVDSQTESIKDVKSVKGSQAGVTSRTNFSAPHSGKVSGPKVRRAVPPSGALLKTATPVEDNSKLAESKESKSLSRVIDVNDDEQSGKREAASPADSQSTSTKREKHSHLLQTTEIEQLDCEDYRHETKPSVSQKLLDDSLTHRTSQPSCASGLPPRISASHTDISPLLGSSESLNGLCGSSKASRVTSLLADHISDSQQVSEASHQSRHYLVSNQFPARSSSRTEAVDIASSLHGSLGTLPLPSVHSLLPSLTASTMSYQPTMEPSFHPQKIPQRMDGNPPTRESTCGVPTLRNRYASHGDPETLMTLPNEVHAARQTSDQLEGRRWNSESTSSPRHNSVPSNIGNSSFWQGSYRRHYDQETALAQSAYSLGANAITARPEYGFTVTNATTLSGVQPSYVGSAASNGPVIFGASIPGSQGSLSHYSDIHGSPAYAWSCPCGRTLPYPWQWPRAANWALQGQSAWTYPQQYNLAPSYHVAQPSATARYQPVQPIQPVQPVSQTVTFSSGANFTAPGHSSNMPVNLFIPASFAPSDNQRLPFQTTSTRGLTESSLAERMASSQSTDRQFHSVMNQRTASPSPAPGAKKKAGAGTSSKASKKRWKPLDISYTSKVTNERTMSNLHSKGVTSLQEDPGLTQKACELLAPLLETARVFPGSLRLEIQLGMVAILRTSGAAEAIFVSFQDINDIIDSSRHVSGPSTIFFPKLTTSPADIDYMLDATAGGARLFENEPSTLDISYEFHCVPNSGEIRVIAFDEMGRYKRQGSDVMLGSVNISYPDRIWDAAVVLRGPLDASKVQDPASLEMIETISRSLWVEPNCSRMRLRIYIEGSTFSVKKIMVRRKTLHRCEVDAPEQVTGDAGGLFLQVTEVQDLVIGPCRADPSVLEATCKSLDEMAKLHRQWWEVSIISPAINHALGDRSSSGIGEVTPLWNPVDILGTQDKSAADRFSSKKAKSIGRYGLGALLRLATAVLENLDVVGYSNCASQA</sequence>
<evidence type="ECO:0000256" key="1">
    <source>
        <dbReference type="SAM" id="MobiDB-lite"/>
    </source>
</evidence>
<evidence type="ECO:0000313" key="3">
    <source>
        <dbReference type="Proteomes" id="UP001148312"/>
    </source>
</evidence>
<organism evidence="2 3">
    <name type="scientific">Penicillium diatomitis</name>
    <dbReference type="NCBI Taxonomy" id="2819901"/>
    <lineage>
        <taxon>Eukaryota</taxon>
        <taxon>Fungi</taxon>
        <taxon>Dikarya</taxon>
        <taxon>Ascomycota</taxon>
        <taxon>Pezizomycotina</taxon>
        <taxon>Eurotiomycetes</taxon>
        <taxon>Eurotiomycetidae</taxon>
        <taxon>Eurotiales</taxon>
        <taxon>Aspergillaceae</taxon>
        <taxon>Penicillium</taxon>
    </lineage>
</organism>
<feature type="region of interest" description="Disordered" evidence="1">
    <location>
        <begin position="21"/>
        <end position="53"/>
    </location>
</feature>
<evidence type="ECO:0000313" key="2">
    <source>
        <dbReference type="EMBL" id="KAJ5475264.1"/>
    </source>
</evidence>
<comment type="caution">
    <text evidence="2">The sequence shown here is derived from an EMBL/GenBank/DDBJ whole genome shotgun (WGS) entry which is preliminary data.</text>
</comment>
<reference evidence="2" key="1">
    <citation type="submission" date="2022-12" db="EMBL/GenBank/DDBJ databases">
        <authorList>
            <person name="Petersen C."/>
        </authorList>
    </citation>
    <scope>NUCLEOTIDE SEQUENCE</scope>
    <source>
        <strain evidence="2">IBT 30728</strain>
    </source>
</reference>
<dbReference type="RefSeq" id="XP_056787022.1">
    <property type="nucleotide sequence ID" value="XM_056937930.1"/>
</dbReference>
<feature type="compositionally biased region" description="Polar residues" evidence="1">
    <location>
        <begin position="224"/>
        <end position="240"/>
    </location>
</feature>
<accession>A0A9W9WTM5</accession>
<feature type="compositionally biased region" description="Polar residues" evidence="1">
    <location>
        <begin position="249"/>
        <end position="263"/>
    </location>
</feature>
<keyword evidence="3" id="KW-1185">Reference proteome</keyword>
<feature type="compositionally biased region" description="Basic and acidic residues" evidence="1">
    <location>
        <begin position="293"/>
        <end position="305"/>
    </location>
</feature>
<feature type="compositionally biased region" description="Polar residues" evidence="1">
    <location>
        <begin position="562"/>
        <end position="577"/>
    </location>
</feature>
<protein>
    <submittedName>
        <fullName evidence="2">Uncharacterized protein</fullName>
    </submittedName>
</protein>
<feature type="region of interest" description="Disordered" evidence="1">
    <location>
        <begin position="769"/>
        <end position="834"/>
    </location>
</feature>
<dbReference type="GeneID" id="81628180"/>
<dbReference type="AlphaFoldDB" id="A0A9W9WTM5"/>
<dbReference type="EMBL" id="JAPWDQ010000012">
    <property type="protein sequence ID" value="KAJ5475264.1"/>
    <property type="molecule type" value="Genomic_DNA"/>
</dbReference>
<feature type="compositionally biased region" description="Polar residues" evidence="1">
    <location>
        <begin position="769"/>
        <end position="807"/>
    </location>
</feature>
<proteinExistence type="predicted"/>